<dbReference type="HAMAP" id="MF_01405">
    <property type="entry name" value="Non_canon_purine_NTPase"/>
    <property type="match status" value="1"/>
</dbReference>
<comment type="similarity">
    <text evidence="1 10 11">Belongs to the HAM1 NTPase family.</text>
</comment>
<evidence type="ECO:0000313" key="13">
    <source>
        <dbReference type="Proteomes" id="UP000234190"/>
    </source>
</evidence>
<keyword evidence="5 10" id="KW-0378">Hydrolase</keyword>
<evidence type="ECO:0000256" key="5">
    <source>
        <dbReference type="ARBA" id="ARBA00022801"/>
    </source>
</evidence>
<dbReference type="NCBIfam" id="TIGR00042">
    <property type="entry name" value="RdgB/HAM1 family non-canonical purine NTP pyrophosphatase"/>
    <property type="match status" value="1"/>
</dbReference>
<dbReference type="GO" id="GO:0046872">
    <property type="term" value="F:metal ion binding"/>
    <property type="evidence" value="ECO:0007669"/>
    <property type="project" value="UniProtKB-KW"/>
</dbReference>
<dbReference type="InterPro" id="IPR002637">
    <property type="entry name" value="RdgB/HAM1"/>
</dbReference>
<comment type="function">
    <text evidence="10">Pyrophosphatase that catalyzes the hydrolysis of nucleoside triphosphates to their monophosphate derivatives, with a high preference for the non-canonical purine nucleotides XTP (xanthosine triphosphate), dITP (deoxyinosine triphosphate) and ITP. Seems to function as a house-cleaning enzyme that removes non-canonical purine nucleotides from the nucleotide pool, thus preventing their incorporation into DNA/RNA and avoiding chromosomal lesions.</text>
</comment>
<feature type="binding site" evidence="10">
    <location>
        <begin position="46"/>
        <end position="51"/>
    </location>
    <ligand>
        <name>substrate</name>
    </ligand>
</feature>
<organism evidence="12 13">
    <name type="scientific">Pollutimonas subterranea</name>
    <dbReference type="NCBI Taxonomy" id="2045210"/>
    <lineage>
        <taxon>Bacteria</taxon>
        <taxon>Pseudomonadati</taxon>
        <taxon>Pseudomonadota</taxon>
        <taxon>Betaproteobacteria</taxon>
        <taxon>Burkholderiales</taxon>
        <taxon>Alcaligenaceae</taxon>
        <taxon>Pollutimonas</taxon>
    </lineage>
</organism>
<comment type="catalytic activity">
    <reaction evidence="10">
        <text>ITP + H2O = IMP + diphosphate + H(+)</text>
        <dbReference type="Rhea" id="RHEA:29399"/>
        <dbReference type="ChEBI" id="CHEBI:15377"/>
        <dbReference type="ChEBI" id="CHEBI:15378"/>
        <dbReference type="ChEBI" id="CHEBI:33019"/>
        <dbReference type="ChEBI" id="CHEBI:58053"/>
        <dbReference type="ChEBI" id="CHEBI:61402"/>
        <dbReference type="EC" id="3.6.1.66"/>
    </reaction>
</comment>
<reference evidence="12 13" key="1">
    <citation type="submission" date="2017-10" db="EMBL/GenBank/DDBJ databases">
        <title>Two draft genome sequences of Pusillimonas sp. strains isolated from a nitrate- and radionuclide-contaminated groundwater in Russia.</title>
        <authorList>
            <person name="Grouzdev D.S."/>
            <person name="Tourova T.P."/>
            <person name="Goeva M.A."/>
            <person name="Babich T.L."/>
            <person name="Sokolova D.S."/>
            <person name="Abdullin R."/>
            <person name="Poltaraus A.B."/>
            <person name="Toshchakov S.V."/>
            <person name="Nazina T.N."/>
        </authorList>
    </citation>
    <scope>NUCLEOTIDE SEQUENCE [LARGE SCALE GENOMIC DNA]</scope>
    <source>
        <strain evidence="12 13">JR1/69-3-13</strain>
    </source>
</reference>
<evidence type="ECO:0000256" key="7">
    <source>
        <dbReference type="ARBA" id="ARBA00023080"/>
    </source>
</evidence>
<dbReference type="GO" id="GO:0036220">
    <property type="term" value="F:ITP diphosphatase activity"/>
    <property type="evidence" value="ECO:0007669"/>
    <property type="project" value="UniProtKB-UniRule"/>
</dbReference>
<name>A0A2N4U271_9BURK</name>
<feature type="binding site" evidence="10">
    <location>
        <position position="107"/>
    </location>
    <ligand>
        <name>Mg(2+)</name>
        <dbReference type="ChEBI" id="CHEBI:18420"/>
    </ligand>
</feature>
<evidence type="ECO:0000256" key="6">
    <source>
        <dbReference type="ARBA" id="ARBA00022842"/>
    </source>
</evidence>
<feature type="binding site" evidence="10">
    <location>
        <begin position="221"/>
        <end position="222"/>
    </location>
    <ligand>
        <name>substrate</name>
    </ligand>
</feature>
<sequence length="243" mass="26104">MHGRYGACIFVSSSLISCRFLPRNLFPCWSRTAQRRKAVNKVVLASNNRGKLREFSAILERAHITMVAQEELGVSEAEEPHLTFVENALAKARHASRITGLPALADDSGLSVAALDGAPGVYSARFASMAGGEKSDAANNRYLVQQLAGVEDRSACYVAVLVYLRSADDPMPVIAQGVWQGEIVDTPKGGNGFGYDSHFFLPALGKTAAELDPAEKNRCSHRAQALTLLLQALNDQAAATKTS</sequence>
<evidence type="ECO:0000256" key="3">
    <source>
        <dbReference type="ARBA" id="ARBA00022723"/>
    </source>
</evidence>
<dbReference type="GO" id="GO:0009117">
    <property type="term" value="P:nucleotide metabolic process"/>
    <property type="evidence" value="ECO:0007669"/>
    <property type="project" value="UniProtKB-KW"/>
</dbReference>
<dbReference type="GO" id="GO:0036222">
    <property type="term" value="F:XTP diphosphatase activity"/>
    <property type="evidence" value="ECO:0007669"/>
    <property type="project" value="UniProtKB-UniRule"/>
</dbReference>
<keyword evidence="3 10" id="KW-0479">Metal-binding</keyword>
<keyword evidence="4 10" id="KW-0547">Nucleotide-binding</keyword>
<dbReference type="GO" id="GO:0035870">
    <property type="term" value="F:dITP diphosphatase activity"/>
    <property type="evidence" value="ECO:0007669"/>
    <property type="project" value="UniProtKB-UniRule"/>
</dbReference>
<comment type="cofactor">
    <cofactor evidence="10">
        <name>Mg(2+)</name>
        <dbReference type="ChEBI" id="CHEBI:18420"/>
    </cofactor>
    <text evidence="10">Binds 1 Mg(2+) ion per subunit.</text>
</comment>
<dbReference type="CDD" id="cd00515">
    <property type="entry name" value="HAM1"/>
    <property type="match status" value="1"/>
</dbReference>
<dbReference type="AlphaFoldDB" id="A0A2N4U271"/>
<evidence type="ECO:0000256" key="8">
    <source>
        <dbReference type="ARBA" id="ARBA00051875"/>
    </source>
</evidence>
<evidence type="ECO:0000256" key="10">
    <source>
        <dbReference type="HAMAP-Rule" id="MF_01405"/>
    </source>
</evidence>
<dbReference type="GO" id="GO:0009146">
    <property type="term" value="P:purine nucleoside triphosphate catabolic process"/>
    <property type="evidence" value="ECO:0007669"/>
    <property type="project" value="UniProtKB-UniRule"/>
</dbReference>
<dbReference type="InterPro" id="IPR029001">
    <property type="entry name" value="ITPase-like_fam"/>
</dbReference>
<gene>
    <name evidence="12" type="primary">rdgB</name>
    <name evidence="12" type="ORF">CR159_14710</name>
</gene>
<accession>A0A2N4U271</accession>
<evidence type="ECO:0000256" key="1">
    <source>
        <dbReference type="ARBA" id="ARBA00008023"/>
    </source>
</evidence>
<dbReference type="EC" id="3.6.1.66" evidence="10"/>
<comment type="catalytic activity">
    <reaction evidence="8 10">
        <text>dITP + H2O = dIMP + diphosphate + H(+)</text>
        <dbReference type="Rhea" id="RHEA:28342"/>
        <dbReference type="ChEBI" id="CHEBI:15377"/>
        <dbReference type="ChEBI" id="CHEBI:15378"/>
        <dbReference type="ChEBI" id="CHEBI:33019"/>
        <dbReference type="ChEBI" id="CHEBI:61194"/>
        <dbReference type="ChEBI" id="CHEBI:61382"/>
        <dbReference type="EC" id="3.6.1.66"/>
    </reaction>
</comment>
<dbReference type="GO" id="GO:0000166">
    <property type="term" value="F:nucleotide binding"/>
    <property type="evidence" value="ECO:0007669"/>
    <property type="project" value="UniProtKB-KW"/>
</dbReference>
<dbReference type="InterPro" id="IPR020922">
    <property type="entry name" value="dITP/XTP_pyrophosphatase"/>
</dbReference>
<evidence type="ECO:0000313" key="12">
    <source>
        <dbReference type="EMBL" id="PLC49106.1"/>
    </source>
</evidence>
<dbReference type="GO" id="GO:0017111">
    <property type="term" value="F:ribonucleoside triphosphate phosphatase activity"/>
    <property type="evidence" value="ECO:0007669"/>
    <property type="project" value="InterPro"/>
</dbReference>
<dbReference type="Pfam" id="PF01725">
    <property type="entry name" value="Ham1p_like"/>
    <property type="match status" value="1"/>
</dbReference>
<evidence type="ECO:0000256" key="9">
    <source>
        <dbReference type="ARBA" id="ARBA00052017"/>
    </source>
</evidence>
<feature type="binding site" evidence="10">
    <location>
        <position position="216"/>
    </location>
    <ligand>
        <name>substrate</name>
    </ligand>
</feature>
<comment type="catalytic activity">
    <reaction evidence="9 10">
        <text>XTP + H2O = XMP + diphosphate + H(+)</text>
        <dbReference type="Rhea" id="RHEA:28610"/>
        <dbReference type="ChEBI" id="CHEBI:15377"/>
        <dbReference type="ChEBI" id="CHEBI:15378"/>
        <dbReference type="ChEBI" id="CHEBI:33019"/>
        <dbReference type="ChEBI" id="CHEBI:57464"/>
        <dbReference type="ChEBI" id="CHEBI:61314"/>
        <dbReference type="EC" id="3.6.1.66"/>
    </reaction>
</comment>
<dbReference type="PANTHER" id="PTHR11067">
    <property type="entry name" value="INOSINE TRIPHOSPHATE PYROPHOSPHATASE/HAM1 PROTEIN"/>
    <property type="match status" value="1"/>
</dbReference>
<keyword evidence="6 10" id="KW-0460">Magnesium</keyword>
<feature type="binding site" evidence="10">
    <location>
        <position position="78"/>
    </location>
    <ligand>
        <name>Mg(2+)</name>
        <dbReference type="ChEBI" id="CHEBI:18420"/>
    </ligand>
</feature>
<keyword evidence="13" id="KW-1185">Reference proteome</keyword>
<feature type="active site" description="Proton acceptor" evidence="10">
    <location>
        <position position="107"/>
    </location>
</feature>
<dbReference type="PROSITE" id="PS51257">
    <property type="entry name" value="PROKAR_LIPOPROTEIN"/>
    <property type="match status" value="1"/>
</dbReference>
<evidence type="ECO:0000256" key="2">
    <source>
        <dbReference type="ARBA" id="ARBA00011738"/>
    </source>
</evidence>
<feature type="binding site" evidence="10">
    <location>
        <position position="108"/>
    </location>
    <ligand>
        <name>substrate</name>
    </ligand>
</feature>
<dbReference type="EMBL" id="PDNW01000013">
    <property type="protein sequence ID" value="PLC49106.1"/>
    <property type="molecule type" value="Genomic_DNA"/>
</dbReference>
<evidence type="ECO:0000256" key="11">
    <source>
        <dbReference type="RuleBase" id="RU003781"/>
    </source>
</evidence>
<dbReference type="Proteomes" id="UP000234190">
    <property type="component" value="Unassembled WGS sequence"/>
</dbReference>
<dbReference type="Gene3D" id="3.90.950.10">
    <property type="match status" value="1"/>
</dbReference>
<proteinExistence type="inferred from homology"/>
<comment type="subunit">
    <text evidence="2 10">Homodimer.</text>
</comment>
<dbReference type="PANTHER" id="PTHR11067:SF9">
    <property type="entry name" value="INOSINE TRIPHOSPHATE PYROPHOSPHATASE"/>
    <property type="match status" value="1"/>
</dbReference>
<dbReference type="OrthoDB" id="9807456at2"/>
<dbReference type="GO" id="GO:0005829">
    <property type="term" value="C:cytosol"/>
    <property type="evidence" value="ECO:0007669"/>
    <property type="project" value="TreeGrafter"/>
</dbReference>
<protein>
    <recommendedName>
        <fullName evidence="10">dITP/XTP pyrophosphatase</fullName>
        <ecNumber evidence="10">3.6.1.66</ecNumber>
    </recommendedName>
    <alternativeName>
        <fullName evidence="10">Non-canonical purine NTP pyrophosphatase</fullName>
    </alternativeName>
    <alternativeName>
        <fullName evidence="10">Non-standard purine NTP pyrophosphatase</fullName>
    </alternativeName>
    <alternativeName>
        <fullName evidence="10">Nucleoside-triphosphate diphosphatase</fullName>
    </alternativeName>
    <alternativeName>
        <fullName evidence="10">Nucleoside-triphosphate pyrophosphatase</fullName>
        <shortName evidence="10">NTPase</shortName>
    </alternativeName>
</protein>
<dbReference type="FunFam" id="3.90.950.10:FF:000001">
    <property type="entry name" value="dITP/XTP pyrophosphatase"/>
    <property type="match status" value="1"/>
</dbReference>
<evidence type="ECO:0000256" key="4">
    <source>
        <dbReference type="ARBA" id="ARBA00022741"/>
    </source>
</evidence>
<comment type="caution">
    <text evidence="12">The sequence shown here is derived from an EMBL/GenBank/DDBJ whole genome shotgun (WGS) entry which is preliminary data.</text>
</comment>
<feature type="binding site" evidence="10">
    <location>
        <begin position="193"/>
        <end position="196"/>
    </location>
    <ligand>
        <name>substrate</name>
    </ligand>
</feature>
<keyword evidence="7 10" id="KW-0546">Nucleotide metabolism</keyword>
<dbReference type="SUPFAM" id="SSF52972">
    <property type="entry name" value="ITPase-like"/>
    <property type="match status" value="1"/>
</dbReference>